<evidence type="ECO:0000256" key="8">
    <source>
        <dbReference type="HAMAP-Rule" id="MF_00660"/>
    </source>
</evidence>
<comment type="pathway">
    <text evidence="8">Cofactor biosynthesis; pyrroloquinoline quinone biosynthesis.</text>
</comment>
<dbReference type="SFLD" id="SFLDS00029">
    <property type="entry name" value="Radical_SAM"/>
    <property type="match status" value="1"/>
</dbReference>
<dbReference type="AlphaFoldDB" id="A0A8J2BTE4"/>
<keyword evidence="7 8" id="KW-0411">Iron-sulfur</keyword>
<dbReference type="SMART" id="SM00729">
    <property type="entry name" value="Elp3"/>
    <property type="match status" value="1"/>
</dbReference>
<dbReference type="CDD" id="cd01335">
    <property type="entry name" value="Radical_SAM"/>
    <property type="match status" value="1"/>
</dbReference>
<dbReference type="InterPro" id="IPR013785">
    <property type="entry name" value="Aldolase_TIM"/>
</dbReference>
<dbReference type="PROSITE" id="PS51918">
    <property type="entry name" value="RADICAL_SAM"/>
    <property type="match status" value="1"/>
</dbReference>
<dbReference type="InterPro" id="IPR006638">
    <property type="entry name" value="Elp3/MiaA/NifB-like_rSAM"/>
</dbReference>
<evidence type="ECO:0000256" key="6">
    <source>
        <dbReference type="ARBA" id="ARBA00023004"/>
    </source>
</evidence>
<dbReference type="SFLD" id="SFLDG01386">
    <property type="entry name" value="main_SPASM_domain-containing"/>
    <property type="match status" value="1"/>
</dbReference>
<dbReference type="Gene3D" id="3.20.20.70">
    <property type="entry name" value="Aldolase class I"/>
    <property type="match status" value="1"/>
</dbReference>
<dbReference type="GO" id="GO:0032324">
    <property type="term" value="P:molybdopterin cofactor biosynthetic process"/>
    <property type="evidence" value="ECO:0007669"/>
    <property type="project" value="UniProtKB-ARBA"/>
</dbReference>
<dbReference type="GO" id="GO:0009975">
    <property type="term" value="F:cyclase activity"/>
    <property type="evidence" value="ECO:0007669"/>
    <property type="project" value="UniProtKB-UniRule"/>
</dbReference>
<dbReference type="InterPro" id="IPR000385">
    <property type="entry name" value="MoaA_NifB_PqqE_Fe-S-bd_CS"/>
</dbReference>
<dbReference type="NCBIfam" id="TIGR02109">
    <property type="entry name" value="PQQ_syn_pqqE"/>
    <property type="match status" value="1"/>
</dbReference>
<dbReference type="Proteomes" id="UP000663859">
    <property type="component" value="Unassembled WGS sequence"/>
</dbReference>
<proteinExistence type="inferred from homology"/>
<dbReference type="EC" id="1.21.98.4" evidence="8"/>
<dbReference type="UniPathway" id="UPA00539"/>
<evidence type="ECO:0000256" key="5">
    <source>
        <dbReference type="ARBA" id="ARBA00023002"/>
    </source>
</evidence>
<accession>A0A8J2BTE4</accession>
<evidence type="ECO:0000256" key="7">
    <source>
        <dbReference type="ARBA" id="ARBA00023014"/>
    </source>
</evidence>
<dbReference type="PANTHER" id="PTHR11228:SF7">
    <property type="entry name" value="PQQA PEPTIDE CYCLASE"/>
    <property type="match status" value="1"/>
</dbReference>
<dbReference type="Pfam" id="PF13186">
    <property type="entry name" value="SPASM"/>
    <property type="match status" value="1"/>
</dbReference>
<evidence type="ECO:0000313" key="10">
    <source>
        <dbReference type="EMBL" id="CAF0697557.1"/>
    </source>
</evidence>
<organism evidence="10 11">
    <name type="scientific">Candidatus Methylacidithermus pantelleriae</name>
    <dbReference type="NCBI Taxonomy" id="2744239"/>
    <lineage>
        <taxon>Bacteria</taxon>
        <taxon>Pseudomonadati</taxon>
        <taxon>Verrucomicrobiota</taxon>
        <taxon>Methylacidiphilae</taxon>
        <taxon>Methylacidiphilales</taxon>
        <taxon>Methylacidiphilaceae</taxon>
        <taxon>Candidatus Methylacidithermus</taxon>
    </lineage>
</organism>
<evidence type="ECO:0000259" key="9">
    <source>
        <dbReference type="PROSITE" id="PS51918"/>
    </source>
</evidence>
<comment type="subunit">
    <text evidence="8">Interacts with PqqD. The interaction is necessary for activity of PqqE.</text>
</comment>
<dbReference type="RefSeq" id="WP_174583209.1">
    <property type="nucleotide sequence ID" value="NZ_CAJNOB010000015.1"/>
</dbReference>
<dbReference type="InterPro" id="IPR058240">
    <property type="entry name" value="rSAM_sf"/>
</dbReference>
<dbReference type="GO" id="GO:1904047">
    <property type="term" value="F:S-adenosyl-L-methionine binding"/>
    <property type="evidence" value="ECO:0007669"/>
    <property type="project" value="UniProtKB-UniRule"/>
</dbReference>
<keyword evidence="3 8" id="KW-0479">Metal-binding</keyword>
<dbReference type="EMBL" id="CAJNOB010000015">
    <property type="protein sequence ID" value="CAF0697557.1"/>
    <property type="molecule type" value="Genomic_DNA"/>
</dbReference>
<dbReference type="InterPro" id="IPR007197">
    <property type="entry name" value="rSAM"/>
</dbReference>
<dbReference type="GO" id="GO:0018189">
    <property type="term" value="P:pyrroloquinoline quinone biosynthetic process"/>
    <property type="evidence" value="ECO:0007669"/>
    <property type="project" value="UniProtKB-UniRule"/>
</dbReference>
<gene>
    <name evidence="8 10" type="primary">pqqE</name>
    <name evidence="10" type="ORF">MPNT_220040</name>
</gene>
<comment type="caution">
    <text evidence="10">The sequence shown here is derived from an EMBL/GenBank/DDBJ whole genome shotgun (WGS) entry which is preliminary data.</text>
</comment>
<comment type="function">
    <text evidence="8">Catalyzes the cross-linking of a glutamate residue and a tyrosine residue in the PqqA protein as part of the biosynthesis of pyrroloquinoline quinone (PQQ).</text>
</comment>
<dbReference type="InterPro" id="IPR017200">
    <property type="entry name" value="PqqE-like"/>
</dbReference>
<sequence length="397" mass="44327">MNQTSSNGFGPPSGKVEPPLSLLCELTYRCPLQCPYCSNPVGFARTGAELSTEEWKHTLSQAAQLGVVQAHFSGGEPLVRHDLVELVEHAHQQGLYINLSTGGTLLTRSLVASLKQAGLDSIQLSLQGADPTLSDEMSGSKGSFSKKIEVAHWIHEVGLPLTLNVVLHRRNIDQLEAILVLAEQLHAERLELANTQYYGWALLNRASLLPTRLQLERAHATLARTRERLRDKMEILWVLPDYYETYPKPCLGGWAQRFLTVTPDGLALPCQVARQLPMLVFPNVKEKTLEEIWFHSEAFQKFRGVEWMPEPCRSCPRRFIDFGGCRCQAYLLTGDPARTDPVCMYSPDHWLIEKAVEEAQENGEKTLTYRTRGASRRLTANQPVGVAGGVWEKLGSG</sequence>
<dbReference type="InterPro" id="IPR050377">
    <property type="entry name" value="Radical_SAM_PqqE_MftC-like"/>
</dbReference>
<dbReference type="SUPFAM" id="SSF102114">
    <property type="entry name" value="Radical SAM enzymes"/>
    <property type="match status" value="1"/>
</dbReference>
<dbReference type="GO" id="GO:0051539">
    <property type="term" value="F:4 iron, 4 sulfur cluster binding"/>
    <property type="evidence" value="ECO:0007669"/>
    <property type="project" value="UniProtKB-KW"/>
</dbReference>
<dbReference type="GO" id="GO:0016491">
    <property type="term" value="F:oxidoreductase activity"/>
    <property type="evidence" value="ECO:0007669"/>
    <property type="project" value="UniProtKB-KW"/>
</dbReference>
<comment type="cofactor">
    <cofactor evidence="8">
        <name>[4Fe-4S] cluster</name>
        <dbReference type="ChEBI" id="CHEBI:49883"/>
    </cofactor>
    <text evidence="8">Binds 1 [4Fe-4S] cluster. The cluster is coordinated with 3 cysteines and an exchangeable S-adenosyl-L-methionine.</text>
</comment>
<protein>
    <recommendedName>
        <fullName evidence="8">PqqA peptide cyclase</fullName>
        <ecNumber evidence="8">1.21.98.4</ecNumber>
    </recommendedName>
    <alternativeName>
        <fullName evidence="8">Coenzyme PQQ synthesis protein E</fullName>
    </alternativeName>
</protein>
<keyword evidence="6 8" id="KW-0408">Iron</keyword>
<dbReference type="HAMAP" id="MF_00660">
    <property type="entry name" value="PqqE"/>
    <property type="match status" value="1"/>
</dbReference>
<keyword evidence="4 8" id="KW-0884">PQQ biosynthesis</keyword>
<evidence type="ECO:0000256" key="2">
    <source>
        <dbReference type="ARBA" id="ARBA00022691"/>
    </source>
</evidence>
<dbReference type="InterPro" id="IPR011843">
    <property type="entry name" value="PQQ_synth_PqqE_bac"/>
</dbReference>
<keyword evidence="2 8" id="KW-0949">S-adenosyl-L-methionine</keyword>
<dbReference type="InterPro" id="IPR023885">
    <property type="entry name" value="4Fe4S-binding_SPASM_dom"/>
</dbReference>
<evidence type="ECO:0000256" key="4">
    <source>
        <dbReference type="ARBA" id="ARBA00022905"/>
    </source>
</evidence>
<dbReference type="GO" id="GO:0005506">
    <property type="term" value="F:iron ion binding"/>
    <property type="evidence" value="ECO:0007669"/>
    <property type="project" value="UniProtKB-UniRule"/>
</dbReference>
<dbReference type="NCBIfam" id="TIGR04085">
    <property type="entry name" value="rSAM_more_4Fe4S"/>
    <property type="match status" value="1"/>
</dbReference>
<keyword evidence="11" id="KW-1185">Reference proteome</keyword>
<feature type="binding site" evidence="8">
    <location>
        <position position="34"/>
    </location>
    <ligand>
        <name>[4Fe-4S] cluster</name>
        <dbReference type="ChEBI" id="CHEBI:49883"/>
        <note>4Fe-4S-S-AdoMet</note>
    </ligand>
</feature>
<evidence type="ECO:0000256" key="1">
    <source>
        <dbReference type="ARBA" id="ARBA00022485"/>
    </source>
</evidence>
<dbReference type="CDD" id="cd21119">
    <property type="entry name" value="SPASM_PqqE"/>
    <property type="match status" value="1"/>
</dbReference>
<dbReference type="SFLD" id="SFLDG01067">
    <property type="entry name" value="SPASM/twitch_domain_containing"/>
    <property type="match status" value="1"/>
</dbReference>
<keyword evidence="5 8" id="KW-0560">Oxidoreductase</keyword>
<evidence type="ECO:0000256" key="3">
    <source>
        <dbReference type="ARBA" id="ARBA00022723"/>
    </source>
</evidence>
<dbReference type="PROSITE" id="PS01305">
    <property type="entry name" value="MOAA_NIFB_PQQE"/>
    <property type="match status" value="1"/>
</dbReference>
<keyword evidence="1 8" id="KW-0004">4Fe-4S</keyword>
<feature type="binding site" evidence="8">
    <location>
        <position position="37"/>
    </location>
    <ligand>
        <name>[4Fe-4S] cluster</name>
        <dbReference type="ChEBI" id="CHEBI:49883"/>
        <note>4Fe-4S-S-AdoMet</note>
    </ligand>
</feature>
<reference evidence="10" key="1">
    <citation type="submission" date="2021-02" db="EMBL/GenBank/DDBJ databases">
        <authorList>
            <person name="Cremers G."/>
            <person name="Picone N."/>
        </authorList>
    </citation>
    <scope>NUCLEOTIDE SEQUENCE</scope>
    <source>
        <strain evidence="10">PQ17</strain>
    </source>
</reference>
<name>A0A8J2BTE4_9BACT</name>
<feature type="domain" description="Radical SAM core" evidence="9">
    <location>
        <begin position="16"/>
        <end position="231"/>
    </location>
</feature>
<comment type="catalytic activity">
    <reaction evidence="8">
        <text>[PQQ precursor protein] + S-adenosyl-L-methionine = E-Y cross-linked-[PQQ precursor protein] + 5'-deoxyadenosine + L-methionine + H(+)</text>
        <dbReference type="Rhea" id="RHEA:56836"/>
        <dbReference type="Rhea" id="RHEA-COMP:14800"/>
        <dbReference type="Rhea" id="RHEA-COMP:14801"/>
        <dbReference type="ChEBI" id="CHEBI:15378"/>
        <dbReference type="ChEBI" id="CHEBI:17319"/>
        <dbReference type="ChEBI" id="CHEBI:57844"/>
        <dbReference type="ChEBI" id="CHEBI:59789"/>
        <dbReference type="ChEBI" id="CHEBI:141026"/>
        <dbReference type="ChEBI" id="CHEBI:141027"/>
        <dbReference type="EC" id="1.21.98.4"/>
    </reaction>
</comment>
<comment type="similarity">
    <text evidence="8">Belongs to the radical SAM superfamily. PqqE family.</text>
</comment>
<dbReference type="PANTHER" id="PTHR11228">
    <property type="entry name" value="RADICAL SAM DOMAIN PROTEIN"/>
    <property type="match status" value="1"/>
</dbReference>
<evidence type="ECO:0000313" key="11">
    <source>
        <dbReference type="Proteomes" id="UP000663859"/>
    </source>
</evidence>
<dbReference type="Pfam" id="PF04055">
    <property type="entry name" value="Radical_SAM"/>
    <property type="match status" value="1"/>
</dbReference>
<dbReference type="SFLD" id="SFLDF00280">
    <property type="entry name" value="coenzyme_PQQ_synthesis_protein"/>
    <property type="match status" value="1"/>
</dbReference>
<feature type="binding site" evidence="8">
    <location>
        <position position="30"/>
    </location>
    <ligand>
        <name>[4Fe-4S] cluster</name>
        <dbReference type="ChEBI" id="CHEBI:49883"/>
        <note>4Fe-4S-S-AdoMet</note>
    </ligand>
</feature>
<dbReference type="PIRSF" id="PIRSF037420">
    <property type="entry name" value="PQQ_syn_pqqE"/>
    <property type="match status" value="1"/>
</dbReference>